<dbReference type="eggNOG" id="COG0457">
    <property type="taxonomic scope" value="Bacteria"/>
</dbReference>
<feature type="signal peptide" evidence="2">
    <location>
        <begin position="1"/>
        <end position="22"/>
    </location>
</feature>
<dbReference type="STRING" id="234267.Acid_6079"/>
<evidence type="ECO:0000313" key="4">
    <source>
        <dbReference type="EMBL" id="ABJ87012.1"/>
    </source>
</evidence>
<dbReference type="EMBL" id="CP000473">
    <property type="protein sequence ID" value="ABJ87012.1"/>
    <property type="molecule type" value="Genomic_DNA"/>
</dbReference>
<dbReference type="Gene3D" id="2.130.10.130">
    <property type="entry name" value="Integrin alpha, N-terminal"/>
    <property type="match status" value="2"/>
</dbReference>
<evidence type="ECO:0000256" key="2">
    <source>
        <dbReference type="SAM" id="SignalP"/>
    </source>
</evidence>
<gene>
    <name evidence="4" type="ordered locus">Acid_6079</name>
</gene>
<evidence type="ECO:0000256" key="1">
    <source>
        <dbReference type="ARBA" id="ARBA00022729"/>
    </source>
</evidence>
<dbReference type="InterPro" id="IPR013517">
    <property type="entry name" value="FG-GAP"/>
</dbReference>
<dbReference type="SUPFAM" id="SSF69318">
    <property type="entry name" value="Integrin alpha N-terminal domain"/>
    <property type="match status" value="1"/>
</dbReference>
<dbReference type="PANTHER" id="PTHR16026:SF0">
    <property type="entry name" value="CARTILAGE ACIDIC PROTEIN 1"/>
    <property type="match status" value="1"/>
</dbReference>
<dbReference type="InterPro" id="IPR028994">
    <property type="entry name" value="Integrin_alpha_N"/>
</dbReference>
<name>Q01TK8_SOLUE</name>
<dbReference type="Pfam" id="PF07593">
    <property type="entry name" value="UnbV_ASPIC"/>
    <property type="match status" value="1"/>
</dbReference>
<organism evidence="4">
    <name type="scientific">Solibacter usitatus (strain Ellin6076)</name>
    <dbReference type="NCBI Taxonomy" id="234267"/>
    <lineage>
        <taxon>Bacteria</taxon>
        <taxon>Pseudomonadati</taxon>
        <taxon>Acidobacteriota</taxon>
        <taxon>Terriglobia</taxon>
        <taxon>Bryobacterales</taxon>
        <taxon>Solibacteraceae</taxon>
        <taxon>Candidatus Solibacter</taxon>
    </lineage>
</organism>
<dbReference type="InterPro" id="IPR011519">
    <property type="entry name" value="UnbV_ASPIC"/>
</dbReference>
<dbReference type="InParanoid" id="Q01TK8"/>
<dbReference type="KEGG" id="sus:Acid_6079"/>
<dbReference type="HOGENOM" id="CLU_017657_0_0_0"/>
<dbReference type="InterPro" id="IPR027039">
    <property type="entry name" value="Crtac1"/>
</dbReference>
<dbReference type="AlphaFoldDB" id="Q01TK8"/>
<proteinExistence type="predicted"/>
<evidence type="ECO:0000259" key="3">
    <source>
        <dbReference type="Pfam" id="PF07593"/>
    </source>
</evidence>
<accession>Q01TK8</accession>
<protein>
    <submittedName>
        <fullName evidence="4">ASPIC/UnbV domain protein</fullName>
    </submittedName>
</protein>
<reference evidence="4" key="1">
    <citation type="submission" date="2006-10" db="EMBL/GenBank/DDBJ databases">
        <title>Complete sequence of Solibacter usitatus Ellin6076.</title>
        <authorList>
            <consortium name="US DOE Joint Genome Institute"/>
            <person name="Copeland A."/>
            <person name="Lucas S."/>
            <person name="Lapidus A."/>
            <person name="Barry K."/>
            <person name="Detter J.C."/>
            <person name="Glavina del Rio T."/>
            <person name="Hammon N."/>
            <person name="Israni S."/>
            <person name="Dalin E."/>
            <person name="Tice H."/>
            <person name="Pitluck S."/>
            <person name="Thompson L.S."/>
            <person name="Brettin T."/>
            <person name="Bruce D."/>
            <person name="Han C."/>
            <person name="Tapia R."/>
            <person name="Gilna P."/>
            <person name="Schmutz J."/>
            <person name="Larimer F."/>
            <person name="Land M."/>
            <person name="Hauser L."/>
            <person name="Kyrpides N."/>
            <person name="Mikhailova N."/>
            <person name="Janssen P.H."/>
            <person name="Kuske C.R."/>
            <person name="Richardson P."/>
        </authorList>
    </citation>
    <scope>NUCLEOTIDE SEQUENCE</scope>
    <source>
        <strain evidence="4">Ellin6076</strain>
    </source>
</reference>
<keyword evidence="1 2" id="KW-0732">Signal</keyword>
<sequence precursor="true">MMITRMWNLLTISMTAAALALAAETAAPGGPIRFEEVTSQAGIRFTHSFGAEKLGSLLESTGAGCVWFDYNNDGKPDLFVVSGRPLAREMHPYPLRKLPATPPENHLYRNDGNGRFTDVTAQAGLAGDGFSFSAIAADFDNDGYTDLLVTAYGRAILYRNRGDGTFEDVTAKAGLDAKGWVISAAWLDYDRDGCIDLFIGRYVKFDPAYRSYYAADNYPGPLDYEGDSNLLFHNTCKGAFTDVSEKSGIAAFKGRAMGVTSADFDGDGFPDLYVANDKTENFLFHNKGNGTFEEIATEAGAAFGQDGESTSAMGPVFFDMENRGVMDLWVTDSKYNRLLRNTGKLAFQDVTQRAGISQQTAQYTSWGTGAYDFDNDGRKDIFIVHGGLIHLVPQEHSLFRNLGAGKFEDVSMGGGPFFQTKSVGRGACFADYDNDGKVDAFLVNLGAAGKLLRNTTPATGHWLTVRLVGTKSNRDGIGAKVEVTAKGVTQGAQRSAGSGYLSQDDWRPHFGLGAASRAEKITVAWPSGIRQVVENVPADQIITITEK</sequence>
<dbReference type="PANTHER" id="PTHR16026">
    <property type="entry name" value="CARTILAGE ACIDIC PROTEIN 1"/>
    <property type="match status" value="1"/>
</dbReference>
<feature type="domain" description="ASPIC/UnbV" evidence="3">
    <location>
        <begin position="476"/>
        <end position="543"/>
    </location>
</feature>
<dbReference type="Pfam" id="PF13517">
    <property type="entry name" value="FG-GAP_3"/>
    <property type="match status" value="2"/>
</dbReference>
<feature type="chain" id="PRO_5004162592" evidence="2">
    <location>
        <begin position="23"/>
        <end position="547"/>
    </location>
</feature>